<feature type="transmembrane region" description="Helical" evidence="1">
    <location>
        <begin position="72"/>
        <end position="94"/>
    </location>
</feature>
<name>A0A1H9B4F5_9ACTN</name>
<reference evidence="3" key="1">
    <citation type="submission" date="2016-10" db="EMBL/GenBank/DDBJ databases">
        <authorList>
            <person name="Varghese N."/>
            <person name="Submissions S."/>
        </authorList>
    </citation>
    <scope>NUCLEOTIDE SEQUENCE [LARGE SCALE GENOMIC DNA]</scope>
    <source>
        <strain evidence="3">CGMCC 4.6856</strain>
    </source>
</reference>
<keyword evidence="1" id="KW-0472">Membrane</keyword>
<evidence type="ECO:0000313" key="3">
    <source>
        <dbReference type="Proteomes" id="UP000198504"/>
    </source>
</evidence>
<organism evidence="2 3">
    <name type="scientific">Microlunatus flavus</name>
    <dbReference type="NCBI Taxonomy" id="1036181"/>
    <lineage>
        <taxon>Bacteria</taxon>
        <taxon>Bacillati</taxon>
        <taxon>Actinomycetota</taxon>
        <taxon>Actinomycetes</taxon>
        <taxon>Propionibacteriales</taxon>
        <taxon>Propionibacteriaceae</taxon>
        <taxon>Microlunatus</taxon>
    </lineage>
</organism>
<dbReference type="RefSeq" id="WP_091177782.1">
    <property type="nucleotide sequence ID" value="NZ_FOFA01000001.1"/>
</dbReference>
<evidence type="ECO:0000256" key="1">
    <source>
        <dbReference type="SAM" id="Phobius"/>
    </source>
</evidence>
<accession>A0A1H9B4F5</accession>
<keyword evidence="3" id="KW-1185">Reference proteome</keyword>
<gene>
    <name evidence="2" type="ORF">SAMN05421756_101841</name>
</gene>
<protein>
    <submittedName>
        <fullName evidence="2">Uncharacterized protein</fullName>
    </submittedName>
</protein>
<dbReference type="Proteomes" id="UP000198504">
    <property type="component" value="Unassembled WGS sequence"/>
</dbReference>
<feature type="transmembrane region" description="Helical" evidence="1">
    <location>
        <begin position="47"/>
        <end position="65"/>
    </location>
</feature>
<feature type="transmembrane region" description="Helical" evidence="1">
    <location>
        <begin position="12"/>
        <end position="35"/>
    </location>
</feature>
<dbReference type="EMBL" id="FOFA01000001">
    <property type="protein sequence ID" value="SEP83920.1"/>
    <property type="molecule type" value="Genomic_DNA"/>
</dbReference>
<keyword evidence="1" id="KW-0812">Transmembrane</keyword>
<evidence type="ECO:0000313" key="2">
    <source>
        <dbReference type="EMBL" id="SEP83920.1"/>
    </source>
</evidence>
<dbReference type="AlphaFoldDB" id="A0A1H9B4F5"/>
<proteinExistence type="predicted"/>
<keyword evidence="1" id="KW-1133">Transmembrane helix</keyword>
<sequence>MPVPREQSTLALGLLAFCTGTIVLLLALVLGFNLAGTTDGAVRSAKGQRVAVPGVVAVVTAVVALNGRRRRWGFGVACVGVAAAAVAVLLMILLPGEL</sequence>